<dbReference type="InterPro" id="IPR010290">
    <property type="entry name" value="TM_effector"/>
</dbReference>
<feature type="transmembrane region" description="Helical" evidence="7">
    <location>
        <begin position="220"/>
        <end position="241"/>
    </location>
</feature>
<keyword evidence="5 7" id="KW-1133">Transmembrane helix</keyword>
<proteinExistence type="predicted"/>
<reference evidence="9" key="1">
    <citation type="journal article" date="2019" name="Int. J. Syst. Evol. Microbiol.">
        <title>The Global Catalogue of Microorganisms (GCM) 10K type strain sequencing project: providing services to taxonomists for standard genome sequencing and annotation.</title>
        <authorList>
            <consortium name="The Broad Institute Genomics Platform"/>
            <consortium name="The Broad Institute Genome Sequencing Center for Infectious Disease"/>
            <person name="Wu L."/>
            <person name="Ma J."/>
        </authorList>
    </citation>
    <scope>NUCLEOTIDE SEQUENCE [LARGE SCALE GENOMIC DNA]</scope>
    <source>
        <strain evidence="9">JCM 18015</strain>
    </source>
</reference>
<evidence type="ECO:0000256" key="5">
    <source>
        <dbReference type="ARBA" id="ARBA00022989"/>
    </source>
</evidence>
<feature type="transmembrane region" description="Helical" evidence="7">
    <location>
        <begin position="15"/>
        <end position="38"/>
    </location>
</feature>
<feature type="transmembrane region" description="Helical" evidence="7">
    <location>
        <begin position="371"/>
        <end position="394"/>
    </location>
</feature>
<feature type="transmembrane region" description="Helical" evidence="7">
    <location>
        <begin position="44"/>
        <end position="65"/>
    </location>
</feature>
<comment type="subcellular location">
    <subcellularLocation>
        <location evidence="1">Cell membrane</location>
        <topology evidence="1">Multi-pass membrane protein</topology>
    </subcellularLocation>
</comment>
<dbReference type="PANTHER" id="PTHR23513:SF11">
    <property type="entry name" value="STAPHYLOFERRIN A TRANSPORTER"/>
    <property type="match status" value="1"/>
</dbReference>
<evidence type="ECO:0000256" key="7">
    <source>
        <dbReference type="SAM" id="Phobius"/>
    </source>
</evidence>
<evidence type="ECO:0000256" key="4">
    <source>
        <dbReference type="ARBA" id="ARBA00022692"/>
    </source>
</evidence>
<feature type="transmembrane region" description="Helical" evidence="7">
    <location>
        <begin position="309"/>
        <end position="331"/>
    </location>
</feature>
<dbReference type="Proteomes" id="UP001499910">
    <property type="component" value="Unassembled WGS sequence"/>
</dbReference>
<name>A0ABP9L043_9RHOB</name>
<organism evidence="8 9">
    <name type="scientific">[Roseibacterium] beibuensis</name>
    <dbReference type="NCBI Taxonomy" id="1193142"/>
    <lineage>
        <taxon>Bacteria</taxon>
        <taxon>Pseudomonadati</taxon>
        <taxon>Pseudomonadota</taxon>
        <taxon>Alphaproteobacteria</taxon>
        <taxon>Rhodobacterales</taxon>
        <taxon>Roseobacteraceae</taxon>
        <taxon>Roseicyclus</taxon>
    </lineage>
</organism>
<keyword evidence="2" id="KW-0813">Transport</keyword>
<feature type="transmembrane region" description="Helical" evidence="7">
    <location>
        <begin position="285"/>
        <end position="303"/>
    </location>
</feature>
<evidence type="ECO:0000256" key="3">
    <source>
        <dbReference type="ARBA" id="ARBA00022475"/>
    </source>
</evidence>
<evidence type="ECO:0000313" key="9">
    <source>
        <dbReference type="Proteomes" id="UP001499910"/>
    </source>
</evidence>
<comment type="caution">
    <text evidence="8">The sequence shown here is derived from an EMBL/GenBank/DDBJ whole genome shotgun (WGS) entry which is preliminary data.</text>
</comment>
<evidence type="ECO:0000256" key="6">
    <source>
        <dbReference type="ARBA" id="ARBA00023136"/>
    </source>
</evidence>
<dbReference type="InterPro" id="IPR036259">
    <property type="entry name" value="MFS_trans_sf"/>
</dbReference>
<keyword evidence="6 7" id="KW-0472">Membrane</keyword>
<dbReference type="EMBL" id="BAABHW010000001">
    <property type="protein sequence ID" value="GAA5067172.1"/>
    <property type="molecule type" value="Genomic_DNA"/>
</dbReference>
<dbReference type="Gene3D" id="1.20.1250.20">
    <property type="entry name" value="MFS general substrate transporter like domains"/>
    <property type="match status" value="1"/>
</dbReference>
<evidence type="ECO:0000256" key="1">
    <source>
        <dbReference type="ARBA" id="ARBA00004651"/>
    </source>
</evidence>
<dbReference type="SUPFAM" id="SSF103473">
    <property type="entry name" value="MFS general substrate transporter"/>
    <property type="match status" value="1"/>
</dbReference>
<dbReference type="Pfam" id="PF05977">
    <property type="entry name" value="MFS_3"/>
    <property type="match status" value="1"/>
</dbReference>
<protein>
    <submittedName>
        <fullName evidence="8">MFS transporter</fullName>
    </submittedName>
</protein>
<dbReference type="RefSeq" id="WP_259546694.1">
    <property type="nucleotide sequence ID" value="NZ_BAABHW010000001.1"/>
</dbReference>
<feature type="transmembrane region" description="Helical" evidence="7">
    <location>
        <begin position="343"/>
        <end position="365"/>
    </location>
</feature>
<gene>
    <name evidence="8" type="ORF">GCM10023209_06520</name>
</gene>
<keyword evidence="9" id="KW-1185">Reference proteome</keyword>
<feature type="transmembrane region" description="Helical" evidence="7">
    <location>
        <begin position="253"/>
        <end position="273"/>
    </location>
</feature>
<accession>A0ABP9L043</accession>
<dbReference type="PANTHER" id="PTHR23513">
    <property type="entry name" value="INTEGRAL MEMBRANE EFFLUX PROTEIN-RELATED"/>
    <property type="match status" value="1"/>
</dbReference>
<evidence type="ECO:0000256" key="2">
    <source>
        <dbReference type="ARBA" id="ARBA00022448"/>
    </source>
</evidence>
<sequence length="396" mass="40312">MIAGGAFGDPQFRRFFGGVFFAVQAIWIQRVTISWLAWERTGSAEFVGLVASLSLAPTLVAGPLFGVLADRVNIRRAALVTNGGMAAVLAALAIALPIAGPLALALAALGVGVISAAHHPVRMSLGPRLVPADMVQHVVSVTALNFNLARLVAPVAAGWIIAGFSGAVALWVAVACYVPMLAVLPGLRPRDLPPRARAPFLTELREGVFYAWRTPLIRRALLITLVFATLVRGALEVLPVLADGAFGRGAAGLGMLTAAAGAGALSSALLKAFGAGAVGARIPPAVYIAVVLGFAAVIGMGLAPVWPLALAATAVTGFCATWCGVSLQAAIQTELPDAYRGRVMSLWVVVGFGTVAIGALSIGALAERLGIGTALAVAGGVGMLLAAIIFLGGARR</sequence>
<keyword evidence="3" id="KW-1003">Cell membrane</keyword>
<dbReference type="CDD" id="cd06173">
    <property type="entry name" value="MFS_MefA_like"/>
    <property type="match status" value="1"/>
</dbReference>
<evidence type="ECO:0000313" key="8">
    <source>
        <dbReference type="EMBL" id="GAA5067172.1"/>
    </source>
</evidence>
<keyword evidence="4 7" id="KW-0812">Transmembrane</keyword>